<keyword evidence="8" id="KW-0443">Lipid metabolism</keyword>
<dbReference type="Proteomes" id="UP000547510">
    <property type="component" value="Unassembled WGS sequence"/>
</dbReference>
<feature type="domain" description="O-acyltransferase WSD1 C-terminal" evidence="12">
    <location>
        <begin position="289"/>
        <end position="426"/>
    </location>
</feature>
<dbReference type="GO" id="GO:0004144">
    <property type="term" value="F:diacylglycerol O-acyltransferase activity"/>
    <property type="evidence" value="ECO:0007669"/>
    <property type="project" value="UniProtKB-EC"/>
</dbReference>
<dbReference type="InterPro" id="IPR009721">
    <property type="entry name" value="O-acyltransferase_WSD1_C"/>
</dbReference>
<dbReference type="Gene3D" id="3.30.559.10">
    <property type="entry name" value="Chloramphenicol acetyltransferase-like domain"/>
    <property type="match status" value="1"/>
</dbReference>
<dbReference type="EMBL" id="JACHJN010000012">
    <property type="protein sequence ID" value="MBB5959790.1"/>
    <property type="molecule type" value="Genomic_DNA"/>
</dbReference>
<evidence type="ECO:0000313" key="13">
    <source>
        <dbReference type="EMBL" id="MBB5959790.1"/>
    </source>
</evidence>
<evidence type="ECO:0000256" key="3">
    <source>
        <dbReference type="ARBA" id="ARBA00009587"/>
    </source>
</evidence>
<dbReference type="GO" id="GO:0019432">
    <property type="term" value="P:triglyceride biosynthetic process"/>
    <property type="evidence" value="ECO:0007669"/>
    <property type="project" value="UniProtKB-UniPathway"/>
</dbReference>
<keyword evidence="5" id="KW-0444">Lipid biosynthesis</keyword>
<comment type="pathway">
    <text evidence="2">Lipid metabolism.</text>
</comment>
<dbReference type="PANTHER" id="PTHR31650">
    <property type="entry name" value="O-ACYLTRANSFERASE (WSD1-LIKE) FAMILY PROTEIN"/>
    <property type="match status" value="1"/>
</dbReference>
<dbReference type="Pfam" id="PF06974">
    <property type="entry name" value="WS_DGAT_C"/>
    <property type="match status" value="1"/>
</dbReference>
<comment type="pathway">
    <text evidence="1">Glycerolipid metabolism; triacylglycerol biosynthesis.</text>
</comment>
<feature type="domain" description="O-acyltransferase WSD1-like N-terminal" evidence="11">
    <location>
        <begin position="1"/>
        <end position="250"/>
    </location>
</feature>
<evidence type="ECO:0000256" key="4">
    <source>
        <dbReference type="ARBA" id="ARBA00013244"/>
    </source>
</evidence>
<reference evidence="13 14" key="1">
    <citation type="submission" date="2020-08" db="EMBL/GenBank/DDBJ databases">
        <title>Genomic Encyclopedia of Type Strains, Phase III (KMG-III): the genomes of soil and plant-associated and newly described type strains.</title>
        <authorList>
            <person name="Whitman W."/>
        </authorList>
    </citation>
    <scope>NUCLEOTIDE SEQUENCE [LARGE SCALE GENOMIC DNA]</scope>
    <source>
        <strain evidence="13 14">CECT 8640</strain>
    </source>
</reference>
<dbReference type="InterPro" id="IPR004255">
    <property type="entry name" value="O-acyltransferase_WSD1_N"/>
</dbReference>
<evidence type="ECO:0000256" key="6">
    <source>
        <dbReference type="ARBA" id="ARBA00022679"/>
    </source>
</evidence>
<dbReference type="GO" id="GO:0006071">
    <property type="term" value="P:glycerol metabolic process"/>
    <property type="evidence" value="ECO:0007669"/>
    <property type="project" value="UniProtKB-KW"/>
</dbReference>
<keyword evidence="6 13" id="KW-0808">Transferase</keyword>
<dbReference type="GO" id="GO:0051701">
    <property type="term" value="P:biological process involved in interaction with host"/>
    <property type="evidence" value="ECO:0007669"/>
    <property type="project" value="TreeGrafter"/>
</dbReference>
<keyword evidence="9 13" id="KW-0012">Acyltransferase</keyword>
<dbReference type="RefSeq" id="WP_184697004.1">
    <property type="nucleotide sequence ID" value="NZ_JACHJN010000012.1"/>
</dbReference>
<evidence type="ECO:0000259" key="12">
    <source>
        <dbReference type="Pfam" id="PF06974"/>
    </source>
</evidence>
<dbReference type="AlphaFoldDB" id="A0A841CRC5"/>
<protein>
    <recommendedName>
        <fullName evidence="4">diacylglycerol O-acyltransferase</fullName>
        <ecNumber evidence="4">2.3.1.20</ecNumber>
    </recommendedName>
</protein>
<dbReference type="GO" id="GO:0005886">
    <property type="term" value="C:plasma membrane"/>
    <property type="evidence" value="ECO:0007669"/>
    <property type="project" value="TreeGrafter"/>
</dbReference>
<dbReference type="InterPro" id="IPR045034">
    <property type="entry name" value="O-acyltransferase_WSD1-like"/>
</dbReference>
<evidence type="ECO:0000256" key="2">
    <source>
        <dbReference type="ARBA" id="ARBA00005189"/>
    </source>
</evidence>
<comment type="caution">
    <text evidence="13">The sequence shown here is derived from an EMBL/GenBank/DDBJ whole genome shotgun (WGS) entry which is preliminary data.</text>
</comment>
<comment type="similarity">
    <text evidence="3">Belongs to the long-chain O-acyltransferase family.</text>
</comment>
<evidence type="ECO:0000256" key="9">
    <source>
        <dbReference type="ARBA" id="ARBA00023315"/>
    </source>
</evidence>
<evidence type="ECO:0000256" key="5">
    <source>
        <dbReference type="ARBA" id="ARBA00022516"/>
    </source>
</evidence>
<organism evidence="13 14">
    <name type="scientific">Saccharothrix tamanrassetensis</name>
    <dbReference type="NCBI Taxonomy" id="1051531"/>
    <lineage>
        <taxon>Bacteria</taxon>
        <taxon>Bacillati</taxon>
        <taxon>Actinomycetota</taxon>
        <taxon>Actinomycetes</taxon>
        <taxon>Pseudonocardiales</taxon>
        <taxon>Pseudonocardiaceae</taxon>
        <taxon>Saccharothrix</taxon>
    </lineage>
</organism>
<keyword evidence="7" id="KW-0319">Glycerol metabolism</keyword>
<evidence type="ECO:0000259" key="11">
    <source>
        <dbReference type="Pfam" id="PF03007"/>
    </source>
</evidence>
<dbReference type="Pfam" id="PF03007">
    <property type="entry name" value="WS_DGAT_cat"/>
    <property type="match status" value="1"/>
</dbReference>
<dbReference type="UniPathway" id="UPA00282"/>
<evidence type="ECO:0000256" key="7">
    <source>
        <dbReference type="ARBA" id="ARBA00022798"/>
    </source>
</evidence>
<comment type="catalytic activity">
    <reaction evidence="10">
        <text>an acyl-CoA + a 1,2-diacyl-sn-glycerol = a triacyl-sn-glycerol + CoA</text>
        <dbReference type="Rhea" id="RHEA:10868"/>
        <dbReference type="ChEBI" id="CHEBI:17815"/>
        <dbReference type="ChEBI" id="CHEBI:57287"/>
        <dbReference type="ChEBI" id="CHEBI:58342"/>
        <dbReference type="ChEBI" id="CHEBI:64615"/>
        <dbReference type="EC" id="2.3.1.20"/>
    </reaction>
</comment>
<dbReference type="InterPro" id="IPR023213">
    <property type="entry name" value="CAT-like_dom_sf"/>
</dbReference>
<evidence type="ECO:0000256" key="8">
    <source>
        <dbReference type="ARBA" id="ARBA00023098"/>
    </source>
</evidence>
<evidence type="ECO:0000256" key="10">
    <source>
        <dbReference type="ARBA" id="ARBA00048109"/>
    </source>
</evidence>
<dbReference type="SUPFAM" id="SSF52777">
    <property type="entry name" value="CoA-dependent acyltransferases"/>
    <property type="match status" value="1"/>
</dbReference>
<proteinExistence type="inferred from homology"/>
<dbReference type="GO" id="GO:0001666">
    <property type="term" value="P:response to hypoxia"/>
    <property type="evidence" value="ECO:0007669"/>
    <property type="project" value="TreeGrafter"/>
</dbReference>
<dbReference type="EC" id="2.3.1.20" evidence="4"/>
<evidence type="ECO:0000313" key="14">
    <source>
        <dbReference type="Proteomes" id="UP000547510"/>
    </source>
</evidence>
<dbReference type="GO" id="GO:0071731">
    <property type="term" value="P:response to nitric oxide"/>
    <property type="evidence" value="ECO:0007669"/>
    <property type="project" value="TreeGrafter"/>
</dbReference>
<keyword evidence="14" id="KW-1185">Reference proteome</keyword>
<accession>A0A841CRC5</accession>
<name>A0A841CRC5_9PSEU</name>
<dbReference type="PANTHER" id="PTHR31650:SF1">
    <property type="entry name" value="WAX ESTER SYNTHASE_DIACYLGLYCEROL ACYLTRANSFERASE 4-RELATED"/>
    <property type="match status" value="1"/>
</dbReference>
<sequence length="432" mass="47277">MNALEAMFWRAERDPLMRPVVMAVELLDHAPDWDDVLGAHRRLVEAAPGLRRRVVDSRTGGPVWQDDPYFDLDYHLRRVRVPAPGTRREVLDLAQTWAMTPFDRARPLWEATLVEGLADGAAYVMKLHHSLCDGLAAAQLLAMLHTPVPGGGMPGEPAERPEYELPGLPRVPERDEAVSVRSRVAHPVRSIGAAVRFGETVLRATVVPVAPPSPLLARRGRSWRFESLTLPADELRLIGKRTGGSMNDVYLALLLGAFRRYHEHFGPIPASLPVLIPISTRSATSARGGNEFASSRVSGPMHTGDFGERVRLVRAEISIVRRAGTLRALEVLARSTRPLPPALVVLVAKSLFQGNDLLASNFPGVPRRVRLGDAEVLEVLPFAPVIRGAATTVMVSYAGNCHIGVNLDPEAVTDPALFLDCFHEEWDDAKAG</sequence>
<evidence type="ECO:0000256" key="1">
    <source>
        <dbReference type="ARBA" id="ARBA00004771"/>
    </source>
</evidence>
<gene>
    <name evidence="13" type="ORF">FHS29_006411</name>
</gene>